<keyword evidence="3" id="KW-0804">Transcription</keyword>
<dbReference type="Gene3D" id="1.10.357.10">
    <property type="entry name" value="Tetracycline Repressor, domain 2"/>
    <property type="match status" value="1"/>
</dbReference>
<accession>A0A7Y0UIB9</accession>
<dbReference type="PANTHER" id="PTHR30055:SF234">
    <property type="entry name" value="HTH-TYPE TRANSCRIPTIONAL REGULATOR BETI"/>
    <property type="match status" value="1"/>
</dbReference>
<dbReference type="InterPro" id="IPR050109">
    <property type="entry name" value="HTH-type_TetR-like_transc_reg"/>
</dbReference>
<evidence type="ECO:0000256" key="3">
    <source>
        <dbReference type="ARBA" id="ARBA00023163"/>
    </source>
</evidence>
<dbReference type="RefSeq" id="WP_004011021.1">
    <property type="nucleotide sequence ID" value="NZ_JABCUG010000002.1"/>
</dbReference>
<dbReference type="InterPro" id="IPR001647">
    <property type="entry name" value="HTH_TetR"/>
</dbReference>
<feature type="DNA-binding region" description="H-T-H motif" evidence="4">
    <location>
        <begin position="39"/>
        <end position="58"/>
    </location>
</feature>
<evidence type="ECO:0000256" key="1">
    <source>
        <dbReference type="ARBA" id="ARBA00023015"/>
    </source>
</evidence>
<evidence type="ECO:0000259" key="5">
    <source>
        <dbReference type="PROSITE" id="PS50977"/>
    </source>
</evidence>
<reference evidence="6 7" key="1">
    <citation type="submission" date="2020-04" db="EMBL/GenBank/DDBJ databases">
        <title>Antimicrobial susceptibility and clonality of vaginal-derived multi-drug resistant Mobiluncus isolates in China.</title>
        <authorList>
            <person name="Zhang X."/>
        </authorList>
    </citation>
    <scope>NUCLEOTIDE SEQUENCE [LARGE SCALE GENOMIC DNA]</scope>
    <source>
        <strain evidence="6 7">19</strain>
    </source>
</reference>
<gene>
    <name evidence="6" type="ORF">HHJ67_07490</name>
</gene>
<evidence type="ECO:0000313" key="6">
    <source>
        <dbReference type="EMBL" id="NMW87590.1"/>
    </source>
</evidence>
<dbReference type="InterPro" id="IPR009057">
    <property type="entry name" value="Homeodomain-like_sf"/>
</dbReference>
<comment type="caution">
    <text evidence="6">The sequence shown here is derived from an EMBL/GenBank/DDBJ whole genome shotgun (WGS) entry which is preliminary data.</text>
</comment>
<dbReference type="PROSITE" id="PS50977">
    <property type="entry name" value="HTH_TETR_2"/>
    <property type="match status" value="1"/>
</dbReference>
<dbReference type="EMBL" id="JABCUI010000003">
    <property type="protein sequence ID" value="NMW87590.1"/>
    <property type="molecule type" value="Genomic_DNA"/>
</dbReference>
<proteinExistence type="predicted"/>
<feature type="domain" description="HTH tetR-type" evidence="5">
    <location>
        <begin position="16"/>
        <end position="76"/>
    </location>
</feature>
<keyword evidence="1" id="KW-0805">Transcription regulation</keyword>
<name>A0A7Y0UIB9_9ACTO</name>
<evidence type="ECO:0000313" key="7">
    <source>
        <dbReference type="Proteomes" id="UP000553981"/>
    </source>
</evidence>
<keyword evidence="2 4" id="KW-0238">DNA-binding</keyword>
<sequence length="199" mass="22105">MIQDCQEVYVPQVLKEEVRDGLVAAASEVFFAKGFARARLADIASRAGVSTGLAYSYFKNKEALFQTVISPLPLDFEAIAHEEEAIEKGSPFDKYQEVAAGYIETILRHHREFVILIDKSQGTAYEGAKESLIASVQSHIEREFIKNKKGPYPALLPHILASNFVAGLLEIARHYESPEQARELLGLVIGCYYKGVNSL</sequence>
<dbReference type="Proteomes" id="UP000553981">
    <property type="component" value="Unassembled WGS sequence"/>
</dbReference>
<dbReference type="PRINTS" id="PR00455">
    <property type="entry name" value="HTHTETR"/>
</dbReference>
<protein>
    <submittedName>
        <fullName evidence="6">TetR/AcrR family transcriptional regulator</fullName>
    </submittedName>
</protein>
<evidence type="ECO:0000256" key="4">
    <source>
        <dbReference type="PROSITE-ProRule" id="PRU00335"/>
    </source>
</evidence>
<evidence type="ECO:0000256" key="2">
    <source>
        <dbReference type="ARBA" id="ARBA00023125"/>
    </source>
</evidence>
<dbReference type="GO" id="GO:0003700">
    <property type="term" value="F:DNA-binding transcription factor activity"/>
    <property type="evidence" value="ECO:0007669"/>
    <property type="project" value="TreeGrafter"/>
</dbReference>
<dbReference type="PANTHER" id="PTHR30055">
    <property type="entry name" value="HTH-TYPE TRANSCRIPTIONAL REGULATOR RUTR"/>
    <property type="match status" value="1"/>
</dbReference>
<dbReference type="AlphaFoldDB" id="A0A7Y0UIB9"/>
<dbReference type="SUPFAM" id="SSF46689">
    <property type="entry name" value="Homeodomain-like"/>
    <property type="match status" value="1"/>
</dbReference>
<dbReference type="Pfam" id="PF00440">
    <property type="entry name" value="TetR_N"/>
    <property type="match status" value="1"/>
</dbReference>
<organism evidence="6 7">
    <name type="scientific">Mobiluncus curtisii</name>
    <dbReference type="NCBI Taxonomy" id="2051"/>
    <lineage>
        <taxon>Bacteria</taxon>
        <taxon>Bacillati</taxon>
        <taxon>Actinomycetota</taxon>
        <taxon>Actinomycetes</taxon>
        <taxon>Actinomycetales</taxon>
        <taxon>Actinomycetaceae</taxon>
        <taxon>Mobiluncus</taxon>
    </lineage>
</organism>
<dbReference type="GO" id="GO:0000976">
    <property type="term" value="F:transcription cis-regulatory region binding"/>
    <property type="evidence" value="ECO:0007669"/>
    <property type="project" value="TreeGrafter"/>
</dbReference>